<dbReference type="Proteomes" id="UP000251197">
    <property type="component" value="Unassembled WGS sequence"/>
</dbReference>
<gene>
    <name evidence="1" type="ORF">NCTC12120_06540</name>
</gene>
<reference evidence="1 2" key="1">
    <citation type="submission" date="2018-06" db="EMBL/GenBank/DDBJ databases">
        <authorList>
            <consortium name="Pathogen Informatics"/>
            <person name="Doyle S."/>
        </authorList>
    </citation>
    <scope>NUCLEOTIDE SEQUENCE [LARGE SCALE GENOMIC DNA]</scope>
    <source>
        <strain evidence="1 2">NCTC12120</strain>
    </source>
</reference>
<dbReference type="AlphaFoldDB" id="A0A2X3J1K7"/>
<protein>
    <submittedName>
        <fullName evidence="1">Uncharacterized protein</fullName>
    </submittedName>
</protein>
<evidence type="ECO:0000313" key="2">
    <source>
        <dbReference type="Proteomes" id="UP000251197"/>
    </source>
</evidence>
<evidence type="ECO:0000313" key="1">
    <source>
        <dbReference type="EMBL" id="SQC93426.1"/>
    </source>
</evidence>
<sequence length="78" mass="8749">MASKSSLKAFREKVALIQMELRDRIESESAGLDASPEAVQSRRAQVFDPVTGFRFFVNTYFPHHVKHAATSEPARVSL</sequence>
<name>A0A2X3J1K7_9ENTR</name>
<accession>A0A2X3J1K7</accession>
<proteinExistence type="predicted"/>
<dbReference type="EMBL" id="UAVU01000010">
    <property type="protein sequence ID" value="SQC93426.1"/>
    <property type="molecule type" value="Genomic_DNA"/>
</dbReference>
<organism evidence="1 2">
    <name type="scientific">Cedecea neteri</name>
    <dbReference type="NCBI Taxonomy" id="158822"/>
    <lineage>
        <taxon>Bacteria</taxon>
        <taxon>Pseudomonadati</taxon>
        <taxon>Pseudomonadota</taxon>
        <taxon>Gammaproteobacteria</taxon>
        <taxon>Enterobacterales</taxon>
        <taxon>Enterobacteriaceae</taxon>
        <taxon>Cedecea</taxon>
    </lineage>
</organism>